<organism evidence="3 4">
    <name type="scientific">Fonticella tunisiensis</name>
    <dbReference type="NCBI Taxonomy" id="1096341"/>
    <lineage>
        <taxon>Bacteria</taxon>
        <taxon>Bacillati</taxon>
        <taxon>Bacillota</taxon>
        <taxon>Clostridia</taxon>
        <taxon>Eubacteriales</taxon>
        <taxon>Clostridiaceae</taxon>
        <taxon>Fonticella</taxon>
    </lineage>
</organism>
<evidence type="ECO:0000256" key="1">
    <source>
        <dbReference type="ARBA" id="ARBA00022801"/>
    </source>
</evidence>
<dbReference type="RefSeq" id="WP_133628906.1">
    <property type="nucleotide sequence ID" value="NZ_SOAZ01000023.1"/>
</dbReference>
<name>A0A4R7KAE9_9CLOT</name>
<keyword evidence="4" id="KW-1185">Reference proteome</keyword>
<protein>
    <submittedName>
        <fullName evidence="3">3'-5' exoribonuclease</fullName>
    </submittedName>
</protein>
<comment type="caution">
    <text evidence="3">The sequence shown here is derived from an EMBL/GenBank/DDBJ whole genome shotgun (WGS) entry which is preliminary data.</text>
</comment>
<dbReference type="OrthoDB" id="9778453at2"/>
<gene>
    <name evidence="3" type="ORF">EDD71_1239</name>
</gene>
<dbReference type="InterPro" id="IPR050798">
    <property type="entry name" value="YhaM_exoribonuc/phosphodiest"/>
</dbReference>
<dbReference type="AlphaFoldDB" id="A0A4R7KAE9"/>
<dbReference type="InterPro" id="IPR003607">
    <property type="entry name" value="HD/PDEase_dom"/>
</dbReference>
<dbReference type="SUPFAM" id="SSF109604">
    <property type="entry name" value="HD-domain/PDEase-like"/>
    <property type="match status" value="1"/>
</dbReference>
<dbReference type="PANTHER" id="PTHR37294:SF1">
    <property type="entry name" value="3'-5' EXORIBONUCLEASE YHAM"/>
    <property type="match status" value="1"/>
</dbReference>
<dbReference type="Gene3D" id="1.10.3210.10">
    <property type="entry name" value="Hypothetical protein af1432"/>
    <property type="match status" value="1"/>
</dbReference>
<dbReference type="NCBIfam" id="TIGR00277">
    <property type="entry name" value="HDIG"/>
    <property type="match status" value="1"/>
</dbReference>
<sequence>MLNLTANDKLEGQPVFIRQILKKMGQNNKEYYHLEVSSGVKNYDAKIWYNKLSIAREITPGCIAYIWGTAREFKGTIQIHIDNIEPVTNPAKELLEELLPSSSLEEMKLSDEIDLIIESINTPEIKSLLKYIFKSPEIKNGFFKKAAGAEIHHAYVGGLAEHTLEVAKTVIHFCSLFKYINYDIAVAAALLHDIGKVRELSDFPENRYTTDGRLLGHIYMGTEILNSAASQIDNFPKKILVELQHCILSHHGTQEAGSPVLPMTIEATALHHADKASAEINGFNLAIQRDCGTDEWTEYNSIYKRYIKKR</sequence>
<dbReference type="InterPro" id="IPR006675">
    <property type="entry name" value="HDIG_dom"/>
</dbReference>
<dbReference type="CDD" id="cd00077">
    <property type="entry name" value="HDc"/>
    <property type="match status" value="1"/>
</dbReference>
<proteinExistence type="predicted"/>
<dbReference type="PROSITE" id="PS51831">
    <property type="entry name" value="HD"/>
    <property type="match status" value="1"/>
</dbReference>
<dbReference type="PANTHER" id="PTHR37294">
    <property type="entry name" value="3'-5' EXORIBONUCLEASE YHAM"/>
    <property type="match status" value="1"/>
</dbReference>
<reference evidence="3 4" key="1">
    <citation type="submission" date="2019-03" db="EMBL/GenBank/DDBJ databases">
        <title>Genomic Encyclopedia of Type Strains, Phase IV (KMG-IV): sequencing the most valuable type-strain genomes for metagenomic binning, comparative biology and taxonomic classification.</title>
        <authorList>
            <person name="Goeker M."/>
        </authorList>
    </citation>
    <scope>NUCLEOTIDE SEQUENCE [LARGE SCALE GENOMIC DNA]</scope>
    <source>
        <strain evidence="3 4">DSM 24455</strain>
    </source>
</reference>
<dbReference type="Pfam" id="PF01966">
    <property type="entry name" value="HD"/>
    <property type="match status" value="1"/>
</dbReference>
<dbReference type="InterPro" id="IPR006674">
    <property type="entry name" value="HD_domain"/>
</dbReference>
<dbReference type="GO" id="GO:0031125">
    <property type="term" value="P:rRNA 3'-end processing"/>
    <property type="evidence" value="ECO:0007669"/>
    <property type="project" value="TreeGrafter"/>
</dbReference>
<evidence type="ECO:0000313" key="3">
    <source>
        <dbReference type="EMBL" id="TDT50915.1"/>
    </source>
</evidence>
<dbReference type="SMART" id="SM00471">
    <property type="entry name" value="HDc"/>
    <property type="match status" value="1"/>
</dbReference>
<dbReference type="Proteomes" id="UP000295325">
    <property type="component" value="Unassembled WGS sequence"/>
</dbReference>
<dbReference type="EMBL" id="SOAZ01000023">
    <property type="protein sequence ID" value="TDT50915.1"/>
    <property type="molecule type" value="Genomic_DNA"/>
</dbReference>
<accession>A0A4R7KAE9</accession>
<evidence type="ECO:0000259" key="2">
    <source>
        <dbReference type="PROSITE" id="PS51831"/>
    </source>
</evidence>
<evidence type="ECO:0000313" key="4">
    <source>
        <dbReference type="Proteomes" id="UP000295325"/>
    </source>
</evidence>
<keyword evidence="1" id="KW-0378">Hydrolase</keyword>
<feature type="domain" description="HD" evidence="2">
    <location>
        <begin position="159"/>
        <end position="279"/>
    </location>
</feature>
<dbReference type="GO" id="GO:0016787">
    <property type="term" value="F:hydrolase activity"/>
    <property type="evidence" value="ECO:0007669"/>
    <property type="project" value="UniProtKB-KW"/>
</dbReference>